<reference evidence="1" key="1">
    <citation type="submission" date="2021-03" db="EMBL/GenBank/DDBJ databases">
        <title>novel species isolated from a fishpond in China.</title>
        <authorList>
            <person name="Lu H."/>
            <person name="Cai Z."/>
        </authorList>
    </citation>
    <scope>NUCLEOTIDE SEQUENCE</scope>
    <source>
        <strain evidence="1">JCM 30855</strain>
    </source>
</reference>
<name>A0A939ISG2_9ALTE</name>
<proteinExistence type="predicted"/>
<evidence type="ECO:0000313" key="1">
    <source>
        <dbReference type="EMBL" id="MBN7826396.1"/>
    </source>
</evidence>
<organism evidence="1 2">
    <name type="scientific">Bowmanella dokdonensis</name>
    <dbReference type="NCBI Taxonomy" id="751969"/>
    <lineage>
        <taxon>Bacteria</taxon>
        <taxon>Pseudomonadati</taxon>
        <taxon>Pseudomonadota</taxon>
        <taxon>Gammaproteobacteria</taxon>
        <taxon>Alteromonadales</taxon>
        <taxon>Alteromonadaceae</taxon>
        <taxon>Bowmanella</taxon>
    </lineage>
</organism>
<dbReference type="Proteomes" id="UP000664654">
    <property type="component" value="Unassembled WGS sequence"/>
</dbReference>
<protein>
    <submittedName>
        <fullName evidence="1">Uncharacterized protein</fullName>
    </submittedName>
</protein>
<gene>
    <name evidence="1" type="ORF">J0A66_14270</name>
</gene>
<sequence>MRKRSTYKPRKPLQPSPRRRLMMKALRRKIQLRRQQYLDSDYSVVVAQAS</sequence>
<evidence type="ECO:0000313" key="2">
    <source>
        <dbReference type="Proteomes" id="UP000664654"/>
    </source>
</evidence>
<dbReference type="AlphaFoldDB" id="A0A939ISG2"/>
<comment type="caution">
    <text evidence="1">The sequence shown here is derived from an EMBL/GenBank/DDBJ whole genome shotgun (WGS) entry which is preliminary data.</text>
</comment>
<dbReference type="EMBL" id="JAFKCV010000008">
    <property type="protein sequence ID" value="MBN7826396.1"/>
    <property type="molecule type" value="Genomic_DNA"/>
</dbReference>
<accession>A0A939ISG2</accession>
<keyword evidence="2" id="KW-1185">Reference proteome</keyword>
<dbReference type="RefSeq" id="WP_206574510.1">
    <property type="nucleotide sequence ID" value="NZ_JAFKCV010000008.1"/>
</dbReference>